<dbReference type="KEGG" id="tps:THAPSDRAFT_4066"/>
<proteinExistence type="predicted"/>
<dbReference type="GeneID" id="7446722"/>
<reference evidence="2 3" key="1">
    <citation type="journal article" date="2004" name="Science">
        <title>The genome of the diatom Thalassiosira pseudonana: ecology, evolution, and metabolism.</title>
        <authorList>
            <person name="Armbrust E.V."/>
            <person name="Berges J.A."/>
            <person name="Bowler C."/>
            <person name="Green B.R."/>
            <person name="Martinez D."/>
            <person name="Putnam N.H."/>
            <person name="Zhou S."/>
            <person name="Allen A.E."/>
            <person name="Apt K.E."/>
            <person name="Bechner M."/>
            <person name="Brzezinski M.A."/>
            <person name="Chaal B.K."/>
            <person name="Chiovitti A."/>
            <person name="Davis A.K."/>
            <person name="Demarest M.S."/>
            <person name="Detter J.C."/>
            <person name="Glavina T."/>
            <person name="Goodstein D."/>
            <person name="Hadi M.Z."/>
            <person name="Hellsten U."/>
            <person name="Hildebrand M."/>
            <person name="Jenkins B.D."/>
            <person name="Jurka J."/>
            <person name="Kapitonov V.V."/>
            <person name="Kroger N."/>
            <person name="Lau W.W."/>
            <person name="Lane T.W."/>
            <person name="Larimer F.W."/>
            <person name="Lippmeier J.C."/>
            <person name="Lucas S."/>
            <person name="Medina M."/>
            <person name="Montsant A."/>
            <person name="Obornik M."/>
            <person name="Parker M.S."/>
            <person name="Palenik B."/>
            <person name="Pazour G.J."/>
            <person name="Richardson P.M."/>
            <person name="Rynearson T.A."/>
            <person name="Saito M.A."/>
            <person name="Schwartz D.C."/>
            <person name="Thamatrakoln K."/>
            <person name="Valentin K."/>
            <person name="Vardi A."/>
            <person name="Wilkerson F.P."/>
            <person name="Rokhsar D.S."/>
        </authorList>
    </citation>
    <scope>NUCLEOTIDE SEQUENCE [LARGE SCALE GENOMIC DNA]</scope>
    <source>
        <strain evidence="2 3">CCMP1335</strain>
    </source>
</reference>
<dbReference type="OMA" id="YKSHWAY"/>
<dbReference type="InParanoid" id="B8C0U3"/>
<dbReference type="GO" id="GO:0055087">
    <property type="term" value="C:Ski complex"/>
    <property type="evidence" value="ECO:0000318"/>
    <property type="project" value="GO_Central"/>
</dbReference>
<dbReference type="STRING" id="35128.B8C0U3"/>
<feature type="compositionally biased region" description="Basic and acidic residues" evidence="1">
    <location>
        <begin position="1"/>
        <end position="12"/>
    </location>
</feature>
<accession>B8C0U3</accession>
<gene>
    <name evidence="2" type="ORF">THAPSDRAFT_4066</name>
</gene>
<dbReference type="eggNOG" id="ENOG502QXRP">
    <property type="taxonomic scope" value="Eukaryota"/>
</dbReference>
<reference evidence="2 3" key="2">
    <citation type="journal article" date="2008" name="Nature">
        <title>The Phaeodactylum genome reveals the evolutionary history of diatom genomes.</title>
        <authorList>
            <person name="Bowler C."/>
            <person name="Allen A.E."/>
            <person name="Badger J.H."/>
            <person name="Grimwood J."/>
            <person name="Jabbari K."/>
            <person name="Kuo A."/>
            <person name="Maheswari U."/>
            <person name="Martens C."/>
            <person name="Maumus F."/>
            <person name="Otillar R.P."/>
            <person name="Rayko E."/>
            <person name="Salamov A."/>
            <person name="Vandepoele K."/>
            <person name="Beszteri B."/>
            <person name="Gruber A."/>
            <person name="Heijde M."/>
            <person name="Katinka M."/>
            <person name="Mock T."/>
            <person name="Valentin K."/>
            <person name="Verret F."/>
            <person name="Berges J.A."/>
            <person name="Brownlee C."/>
            <person name="Cadoret J.P."/>
            <person name="Chiovitti A."/>
            <person name="Choi C.J."/>
            <person name="Coesel S."/>
            <person name="De Martino A."/>
            <person name="Detter J.C."/>
            <person name="Durkin C."/>
            <person name="Falciatore A."/>
            <person name="Fournet J."/>
            <person name="Haruta M."/>
            <person name="Huysman M.J."/>
            <person name="Jenkins B.D."/>
            <person name="Jiroutova K."/>
            <person name="Jorgensen R.E."/>
            <person name="Joubert Y."/>
            <person name="Kaplan A."/>
            <person name="Kroger N."/>
            <person name="Kroth P.G."/>
            <person name="La Roche J."/>
            <person name="Lindquist E."/>
            <person name="Lommer M."/>
            <person name="Martin-Jezequel V."/>
            <person name="Lopez P.J."/>
            <person name="Lucas S."/>
            <person name="Mangogna M."/>
            <person name="McGinnis K."/>
            <person name="Medlin L.K."/>
            <person name="Montsant A."/>
            <person name="Oudot-Le Secq M.P."/>
            <person name="Napoli C."/>
            <person name="Obornik M."/>
            <person name="Parker M.S."/>
            <person name="Petit J.L."/>
            <person name="Porcel B.M."/>
            <person name="Poulsen N."/>
            <person name="Robison M."/>
            <person name="Rychlewski L."/>
            <person name="Rynearson T.A."/>
            <person name="Schmutz J."/>
            <person name="Shapiro H."/>
            <person name="Siaut M."/>
            <person name="Stanley M."/>
            <person name="Sussman M.R."/>
            <person name="Taylor A.R."/>
            <person name="Vardi A."/>
            <person name="von Dassow P."/>
            <person name="Vyverman W."/>
            <person name="Willis A."/>
            <person name="Wyrwicz L.S."/>
            <person name="Rokhsar D.S."/>
            <person name="Weissenbach J."/>
            <person name="Armbrust E.V."/>
            <person name="Green B.R."/>
            <person name="Van de Peer Y."/>
            <person name="Grigoriev I.V."/>
        </authorList>
    </citation>
    <scope>NUCLEOTIDE SEQUENCE [LARGE SCALE GENOMIC DNA]</scope>
    <source>
        <strain evidence="2 3">CCMP1335</strain>
    </source>
</reference>
<evidence type="ECO:0000256" key="1">
    <source>
        <dbReference type="SAM" id="MobiDB-lite"/>
    </source>
</evidence>
<dbReference type="RefSeq" id="XP_002289125.1">
    <property type="nucleotide sequence ID" value="XM_002289089.1"/>
</dbReference>
<keyword evidence="3" id="KW-1185">Reference proteome</keyword>
<feature type="region of interest" description="Disordered" evidence="1">
    <location>
        <begin position="182"/>
        <end position="206"/>
    </location>
</feature>
<dbReference type="PaxDb" id="35128-Thaps4066"/>
<dbReference type="HOGENOM" id="CLU_465018_0_0_1"/>
<name>B8C0U3_THAPS</name>
<protein>
    <submittedName>
        <fullName evidence="2">Uncharacterized protein</fullName>
    </submittedName>
</protein>
<dbReference type="GO" id="GO:0000956">
    <property type="term" value="P:nuclear-transcribed mRNA catabolic process"/>
    <property type="evidence" value="ECO:0000318"/>
    <property type="project" value="GO_Central"/>
</dbReference>
<evidence type="ECO:0000313" key="3">
    <source>
        <dbReference type="Proteomes" id="UP000001449"/>
    </source>
</evidence>
<sequence length="717" mass="80134">MNYAEDRLDRRARSASSRTSATADELASDLQRAHDVFRRCSNLNCDLQHEHSIEYGATTLGRSESVNRHESTITSLQELRAAHELAGKTLRDGGSNRQAVFHFGMAWKICHWLDRSASARCTAREHLSNIDNVASDDSTKYCPEWKSVGDYAQMAELSGFPEVGVLALLFCRAGGQLNLSETAEVETETTPSDKTENEGTSTSSTSGCGCGMAECGISPCFIAFPTSSSVIDMVLQDLDEINTNNPHQQTTKSKSDRASSTVTALEILNQLAVISGKSSKLTNGDRFYTMQQFMNERTNHIEIPSTLRFWEDKNSSNNLHPVLLLLLLKLLYSSPISGSFLKLACYSIPYLSAMLPSSSPGGRHLAMKYKSHWAYYVFIRSVVLGERVKKNRVDRRMCHTPVWDIVVGTDENAGLLNGADALDENAFSSCCRSILNACTATNEEQTIPKTITLMPRQCIYALGDSHVLSLAWQTLCIDSTQTTHPNSQGDISTQDAIHRVIIPYPVTGIKAWHFRSSTRFFTHYNLRTCLERLQLATKQQRRRAMILSAGEIDCREGIGGTLLQGYYQDCQDAVEQTVLQYLGSLSSLAEEFMLQILVMPVAPHAYRSEKNGKAMGRAKRRETMALWNDTLRKELVVWEEQSVSEQSSSHRHASQRKYEHVFLLDYEEQLRHADQNSPVGYVLHPSYNADYTHCNSAIVPLVEQALVKCGYDLNLVC</sequence>
<feature type="compositionally biased region" description="Low complexity" evidence="1">
    <location>
        <begin position="14"/>
        <end position="23"/>
    </location>
</feature>
<dbReference type="EMBL" id="CM000641">
    <property type="protein sequence ID" value="EED92662.1"/>
    <property type="molecule type" value="Genomic_DNA"/>
</dbReference>
<organism evidence="2 3">
    <name type="scientific">Thalassiosira pseudonana</name>
    <name type="common">Marine diatom</name>
    <name type="synonym">Cyclotella nana</name>
    <dbReference type="NCBI Taxonomy" id="35128"/>
    <lineage>
        <taxon>Eukaryota</taxon>
        <taxon>Sar</taxon>
        <taxon>Stramenopiles</taxon>
        <taxon>Ochrophyta</taxon>
        <taxon>Bacillariophyta</taxon>
        <taxon>Coscinodiscophyceae</taxon>
        <taxon>Thalassiosirophycidae</taxon>
        <taxon>Thalassiosirales</taxon>
        <taxon>Thalassiosiraceae</taxon>
        <taxon>Thalassiosira</taxon>
    </lineage>
</organism>
<feature type="region of interest" description="Disordered" evidence="1">
    <location>
        <begin position="1"/>
        <end position="26"/>
    </location>
</feature>
<dbReference type="AlphaFoldDB" id="B8C0U3"/>
<evidence type="ECO:0000313" key="2">
    <source>
        <dbReference type="EMBL" id="EED92662.1"/>
    </source>
</evidence>
<dbReference type="Proteomes" id="UP000001449">
    <property type="component" value="Chromosome 4"/>
</dbReference>